<feature type="domain" description="Excalibur calcium-binding" evidence="2">
    <location>
        <begin position="22"/>
        <end position="58"/>
    </location>
</feature>
<dbReference type="Pfam" id="PF05901">
    <property type="entry name" value="Excalibur"/>
    <property type="match status" value="1"/>
</dbReference>
<feature type="compositionally biased region" description="Basic and acidic residues" evidence="1">
    <location>
        <begin position="1"/>
        <end position="10"/>
    </location>
</feature>
<accession>A0A6H9V5Y3</accession>
<protein>
    <submittedName>
        <fullName evidence="3">Excalibur calcium-binding domain-containing protein</fullName>
    </submittedName>
</protein>
<evidence type="ECO:0000313" key="3">
    <source>
        <dbReference type="EMBL" id="KAB1147341.1"/>
    </source>
</evidence>
<dbReference type="SMART" id="SM00894">
    <property type="entry name" value="Excalibur"/>
    <property type="match status" value="1"/>
</dbReference>
<name>A0A6H9V5Y3_9ACTN</name>
<proteinExistence type="predicted"/>
<sequence length="59" mass="6195">MVAADIREVTGPEPRPSEASPYYENCAEARAAGAAPIYEGEPGYAPHLDRDGDGVACET</sequence>
<comment type="caution">
    <text evidence="3">The sequence shown here is derived from an EMBL/GenBank/DDBJ whole genome shotgun (WGS) entry which is preliminary data.</text>
</comment>
<dbReference type="EMBL" id="VZRB01000007">
    <property type="protein sequence ID" value="KAB1147341.1"/>
    <property type="molecule type" value="Genomic_DNA"/>
</dbReference>
<dbReference type="InterPro" id="IPR008613">
    <property type="entry name" value="Excalibur_Ca-bd_domain"/>
</dbReference>
<reference evidence="3 4" key="1">
    <citation type="submission" date="2019-09" db="EMBL/GenBank/DDBJ databases">
        <title>Screening of Novel Bioactive Compounds from Soil-Associated.</title>
        <authorList>
            <person name="Zhao S."/>
        </authorList>
    </citation>
    <scope>NUCLEOTIDE SEQUENCE [LARGE SCALE GENOMIC DNA]</scope>
    <source>
        <strain evidence="3 4">HIT-DPA4</strain>
    </source>
</reference>
<evidence type="ECO:0000313" key="4">
    <source>
        <dbReference type="Proteomes" id="UP000442707"/>
    </source>
</evidence>
<dbReference type="AlphaFoldDB" id="A0A6H9V5Y3"/>
<evidence type="ECO:0000259" key="2">
    <source>
        <dbReference type="SMART" id="SM00894"/>
    </source>
</evidence>
<gene>
    <name evidence="3" type="ORF">F7R91_12450</name>
</gene>
<keyword evidence="4" id="KW-1185">Reference proteome</keyword>
<feature type="region of interest" description="Disordered" evidence="1">
    <location>
        <begin position="1"/>
        <end position="20"/>
    </location>
</feature>
<organism evidence="3 4">
    <name type="scientific">Streptomyces luteolifulvus</name>
    <dbReference type="NCBI Taxonomy" id="2615112"/>
    <lineage>
        <taxon>Bacteria</taxon>
        <taxon>Bacillati</taxon>
        <taxon>Actinomycetota</taxon>
        <taxon>Actinomycetes</taxon>
        <taxon>Kitasatosporales</taxon>
        <taxon>Streptomycetaceae</taxon>
        <taxon>Streptomyces</taxon>
    </lineage>
</organism>
<evidence type="ECO:0000256" key="1">
    <source>
        <dbReference type="SAM" id="MobiDB-lite"/>
    </source>
</evidence>
<dbReference type="Proteomes" id="UP000442707">
    <property type="component" value="Unassembled WGS sequence"/>
</dbReference>